<evidence type="ECO:0000256" key="1">
    <source>
        <dbReference type="SAM" id="MobiDB-lite"/>
    </source>
</evidence>
<dbReference type="Gramene" id="PGSC0003DMT400094233">
    <property type="protein sequence ID" value="PGSC0003DMT400094233"/>
    <property type="gene ID" value="PGSC0003DMG400043804"/>
</dbReference>
<dbReference type="CDD" id="cd00303">
    <property type="entry name" value="retropepsin_like"/>
    <property type="match status" value="1"/>
</dbReference>
<dbReference type="EnsemblPlants" id="PGSC0003DMT400094233">
    <property type="protein sequence ID" value="PGSC0003DMT400094233"/>
    <property type="gene ID" value="PGSC0003DMG400043804"/>
</dbReference>
<dbReference type="HOGENOM" id="CLU_1368293_0_0_1"/>
<dbReference type="PaxDb" id="4113-PGSC0003DMT400094233"/>
<feature type="compositionally biased region" description="Low complexity" evidence="1">
    <location>
        <begin position="86"/>
        <end position="98"/>
    </location>
</feature>
<dbReference type="Proteomes" id="UP000011115">
    <property type="component" value="Unassembled WGS sequence"/>
</dbReference>
<sequence>MPLRRAYPRNVNARKANTVSLVPYHEVSNAEFWNIIQLLAQSVANQKNQHARVPTNANNGSATAKVQDFIRMNPLEFLGSQDQKGRASGSKSQGSASGNRTYPTYPKCGGGQRQNRLYALQARQDQEDSPDVVTAINFGVTPETLSEPFSVFTPVGDPVIARQVYINCTVSVSQKVTLADLVELEMVDLDINLGMDWLHS</sequence>
<accession>M1DTP9</accession>
<dbReference type="InParanoid" id="M1DTP9"/>
<dbReference type="Pfam" id="PF08284">
    <property type="entry name" value="RVP_2"/>
    <property type="match status" value="1"/>
</dbReference>
<feature type="region of interest" description="Disordered" evidence="1">
    <location>
        <begin position="80"/>
        <end position="109"/>
    </location>
</feature>
<reference evidence="3" key="1">
    <citation type="journal article" date="2011" name="Nature">
        <title>Genome sequence and analysis of the tuber crop potato.</title>
        <authorList>
            <consortium name="The Potato Genome Sequencing Consortium"/>
        </authorList>
    </citation>
    <scope>NUCLEOTIDE SEQUENCE [LARGE SCALE GENOMIC DNA]</scope>
    <source>
        <strain evidence="3">cv. DM1-3 516 R44</strain>
    </source>
</reference>
<evidence type="ECO:0000313" key="2">
    <source>
        <dbReference type="EnsemblPlants" id="PGSC0003DMT400094233"/>
    </source>
</evidence>
<protein>
    <submittedName>
        <fullName evidence="2">Gag-pol polyprotein</fullName>
    </submittedName>
</protein>
<name>M1DTP9_SOLTU</name>
<organism evidence="2 3">
    <name type="scientific">Solanum tuberosum</name>
    <name type="common">Potato</name>
    <dbReference type="NCBI Taxonomy" id="4113"/>
    <lineage>
        <taxon>Eukaryota</taxon>
        <taxon>Viridiplantae</taxon>
        <taxon>Streptophyta</taxon>
        <taxon>Embryophyta</taxon>
        <taxon>Tracheophyta</taxon>
        <taxon>Spermatophyta</taxon>
        <taxon>Magnoliopsida</taxon>
        <taxon>eudicotyledons</taxon>
        <taxon>Gunneridae</taxon>
        <taxon>Pentapetalae</taxon>
        <taxon>asterids</taxon>
        <taxon>lamiids</taxon>
        <taxon>Solanales</taxon>
        <taxon>Solanaceae</taxon>
        <taxon>Solanoideae</taxon>
        <taxon>Solaneae</taxon>
        <taxon>Solanum</taxon>
    </lineage>
</organism>
<proteinExistence type="predicted"/>
<dbReference type="AlphaFoldDB" id="M1DTP9"/>
<keyword evidence="3" id="KW-1185">Reference proteome</keyword>
<reference evidence="2" key="2">
    <citation type="submission" date="2015-06" db="UniProtKB">
        <authorList>
            <consortium name="EnsemblPlants"/>
        </authorList>
    </citation>
    <scope>IDENTIFICATION</scope>
    <source>
        <strain evidence="2">DM1-3 516 R44</strain>
    </source>
</reference>
<evidence type="ECO:0000313" key="3">
    <source>
        <dbReference type="Proteomes" id="UP000011115"/>
    </source>
</evidence>